<dbReference type="EMBL" id="RCMK01000462">
    <property type="protein sequence ID" value="KAG2927395.1"/>
    <property type="molecule type" value="Genomic_DNA"/>
</dbReference>
<proteinExistence type="predicted"/>
<dbReference type="Gene3D" id="1.10.3380.10">
    <property type="entry name" value="Sec63 N-terminal domain-like domain"/>
    <property type="match status" value="1"/>
</dbReference>
<dbReference type="Proteomes" id="UP000697107">
    <property type="component" value="Unassembled WGS sequence"/>
</dbReference>
<organism evidence="2 4">
    <name type="scientific">Phytophthora cactorum</name>
    <dbReference type="NCBI Taxonomy" id="29920"/>
    <lineage>
        <taxon>Eukaryota</taxon>
        <taxon>Sar</taxon>
        <taxon>Stramenopiles</taxon>
        <taxon>Oomycota</taxon>
        <taxon>Peronosporomycetes</taxon>
        <taxon>Peronosporales</taxon>
        <taxon>Peronosporaceae</taxon>
        <taxon>Phytophthora</taxon>
    </lineage>
</organism>
<evidence type="ECO:0000313" key="4">
    <source>
        <dbReference type="Proteomes" id="UP000736787"/>
    </source>
</evidence>
<dbReference type="InterPro" id="IPR004179">
    <property type="entry name" value="Sec63-dom"/>
</dbReference>
<gene>
    <name evidence="2" type="ORF">PC117_g14618</name>
    <name evidence="3" type="ORF">PC118_g13844</name>
</gene>
<feature type="domain" description="SEC63" evidence="1">
    <location>
        <begin position="87"/>
        <end position="130"/>
    </location>
</feature>
<accession>A0A8T1CQF7</accession>
<protein>
    <recommendedName>
        <fullName evidence="1">SEC63 domain-containing protein</fullName>
    </recommendedName>
</protein>
<evidence type="ECO:0000313" key="2">
    <source>
        <dbReference type="EMBL" id="KAG2927395.1"/>
    </source>
</evidence>
<dbReference type="EMBL" id="RCML01000488">
    <property type="protein sequence ID" value="KAG2975574.1"/>
    <property type="molecule type" value="Genomic_DNA"/>
</dbReference>
<evidence type="ECO:0000259" key="1">
    <source>
        <dbReference type="Pfam" id="PF02889"/>
    </source>
</evidence>
<dbReference type="AlphaFoldDB" id="A0A8T1CQF7"/>
<sequence length="131" mass="15291">MEAFEEDRVLNDTSPLMKSDKEVLTRGFLRRFPPNRPWVLRCASQLMLDFEVTVMDLWEDVLTTMLRLGMVRSFVATYRKQDDRRSPALRQDLDFILRHAVRLLHATVDVMSSNRWVKPALAAMDPAQKVV</sequence>
<dbReference type="Proteomes" id="UP000736787">
    <property type="component" value="Unassembled WGS sequence"/>
</dbReference>
<dbReference type="VEuPathDB" id="FungiDB:PC110_g3530"/>
<evidence type="ECO:0000313" key="3">
    <source>
        <dbReference type="EMBL" id="KAG2975574.1"/>
    </source>
</evidence>
<comment type="caution">
    <text evidence="2">The sequence shown here is derived from an EMBL/GenBank/DDBJ whole genome shotgun (WGS) entry which is preliminary data.</text>
</comment>
<dbReference type="SUPFAM" id="SSF158702">
    <property type="entry name" value="Sec63 N-terminal domain-like"/>
    <property type="match status" value="1"/>
</dbReference>
<dbReference type="Pfam" id="PF02889">
    <property type="entry name" value="Sec63"/>
    <property type="match status" value="1"/>
</dbReference>
<name>A0A8T1CQF7_9STRA</name>
<reference evidence="2" key="1">
    <citation type="submission" date="2018-10" db="EMBL/GenBank/DDBJ databases">
        <title>Effector identification in a new, highly contiguous assembly of the strawberry crown rot pathogen Phytophthora cactorum.</title>
        <authorList>
            <person name="Armitage A.D."/>
            <person name="Nellist C.F."/>
            <person name="Bates H."/>
            <person name="Vickerstaff R.J."/>
            <person name="Harrison R.J."/>
        </authorList>
    </citation>
    <scope>NUCLEOTIDE SEQUENCE</scope>
    <source>
        <strain evidence="2">4040</strain>
        <strain evidence="3">P415</strain>
    </source>
</reference>